<dbReference type="Proteomes" id="UP000199361">
    <property type="component" value="Unassembled WGS sequence"/>
</dbReference>
<keyword evidence="2" id="KW-0808">Transferase</keyword>
<dbReference type="GO" id="GO:0008170">
    <property type="term" value="F:N-methyltransferase activity"/>
    <property type="evidence" value="ECO:0007669"/>
    <property type="project" value="InterPro"/>
</dbReference>
<dbReference type="InterPro" id="IPR001091">
    <property type="entry name" value="RM_Methyltransferase"/>
</dbReference>
<accession>A0A1I0I1Y0</accession>
<evidence type="ECO:0000313" key="3">
    <source>
        <dbReference type="EMBL" id="SET90490.1"/>
    </source>
</evidence>
<dbReference type="AlphaFoldDB" id="A0A1I0I1Y0"/>
<protein>
    <recommendedName>
        <fullName evidence="5">DNA methylase</fullName>
    </recommendedName>
</protein>
<keyword evidence="4" id="KW-1185">Reference proteome</keyword>
<evidence type="ECO:0000256" key="1">
    <source>
        <dbReference type="ARBA" id="ARBA00022603"/>
    </source>
</evidence>
<dbReference type="PRINTS" id="PR00508">
    <property type="entry name" value="S21N4MTFRASE"/>
</dbReference>
<dbReference type="EMBL" id="FOHX01000004">
    <property type="protein sequence ID" value="SET90490.1"/>
    <property type="molecule type" value="Genomic_DNA"/>
</dbReference>
<name>A0A1I0I1Y0_9ACTN</name>
<evidence type="ECO:0008006" key="5">
    <source>
        <dbReference type="Google" id="ProtNLM"/>
    </source>
</evidence>
<dbReference type="PROSITE" id="PS00092">
    <property type="entry name" value="N6_MTASE"/>
    <property type="match status" value="1"/>
</dbReference>
<evidence type="ECO:0000313" key="4">
    <source>
        <dbReference type="Proteomes" id="UP000199361"/>
    </source>
</evidence>
<dbReference type="GO" id="GO:0032259">
    <property type="term" value="P:methylation"/>
    <property type="evidence" value="ECO:0007669"/>
    <property type="project" value="UniProtKB-KW"/>
</dbReference>
<dbReference type="Gene3D" id="3.40.50.150">
    <property type="entry name" value="Vaccinia Virus protein VP39"/>
    <property type="match status" value="1"/>
</dbReference>
<dbReference type="InterPro" id="IPR029063">
    <property type="entry name" value="SAM-dependent_MTases_sf"/>
</dbReference>
<gene>
    <name evidence="3" type="ORF">SAMN05421811_104634</name>
</gene>
<proteinExistence type="predicted"/>
<keyword evidence="1" id="KW-0489">Methyltransferase</keyword>
<dbReference type="InterPro" id="IPR002052">
    <property type="entry name" value="DNA_methylase_N6_adenine_CS"/>
</dbReference>
<dbReference type="GO" id="GO:0003677">
    <property type="term" value="F:DNA binding"/>
    <property type="evidence" value="ECO:0007669"/>
    <property type="project" value="InterPro"/>
</dbReference>
<dbReference type="SUPFAM" id="SSF53335">
    <property type="entry name" value="S-adenosyl-L-methionine-dependent methyltransferases"/>
    <property type="match status" value="1"/>
</dbReference>
<evidence type="ECO:0000256" key="2">
    <source>
        <dbReference type="ARBA" id="ARBA00022679"/>
    </source>
</evidence>
<reference evidence="3 4" key="1">
    <citation type="submission" date="2016-10" db="EMBL/GenBank/DDBJ databases">
        <authorList>
            <person name="de Groot N.N."/>
        </authorList>
    </citation>
    <scope>NUCLEOTIDE SEQUENCE [LARGE SCALE GENOMIC DNA]</scope>
    <source>
        <strain evidence="3 4">CGMCC 4.5598</strain>
    </source>
</reference>
<organism evidence="3 4">
    <name type="scientific">Nonomuraea wenchangensis</name>
    <dbReference type="NCBI Taxonomy" id="568860"/>
    <lineage>
        <taxon>Bacteria</taxon>
        <taxon>Bacillati</taxon>
        <taxon>Actinomycetota</taxon>
        <taxon>Actinomycetes</taxon>
        <taxon>Streptosporangiales</taxon>
        <taxon>Streptosporangiaceae</taxon>
        <taxon>Nonomuraea</taxon>
    </lineage>
</organism>
<sequence>MVQCGSCGVSVNYYRAMEAANWVKPEMVCPSCSASVSSRNRRVGEEPVLDYIDCRCRSTQIEQASQRPVLGIDIESLPYPRVEITPDRQMYKASALGKSGLTTVASFYSERNLAVLTTLREEISRVADDQIGRKLFFAFTACLTRASKRYQWSRQRPLNAANANYYVAPVFYEWNVYELFLRKVTAVARSDEWISGIRKKYVAGAEVRPDVTYEISSAENIPLPDNSVDYVFTDPPFGSNLFYADMALFQEAWLDGFSDVEKEAVVDRSRDGKRSAGRYEDLITSALSECRRVVRPGGSISVVFGNSSGRMWALVQRSIRNAGLAIVPESLTILNKGQRSVKGLASGFEHVATLDLIITMVAAEGDPAPLTHIPDGEIARAVRQLANSNQGTTPSHLYLEMLRTAIRNGWMLDELDLSVITETLTQDGWTIQPKTGCLKRGDAKDSFTDLSSMPASSADDSSERFVANPLFS</sequence>